<dbReference type="PRINTS" id="PR01003">
    <property type="entry name" value="FLGFLIH"/>
</dbReference>
<evidence type="ECO:0000313" key="12">
    <source>
        <dbReference type="EMBL" id="CAL95334.1"/>
    </source>
</evidence>
<dbReference type="NCBIfam" id="NF004270">
    <property type="entry name" value="PRK05687.2-1"/>
    <property type="match status" value="1"/>
</dbReference>
<dbReference type="PANTHER" id="PTHR34982">
    <property type="entry name" value="YOP PROTEINS TRANSLOCATION PROTEIN L"/>
    <property type="match status" value="1"/>
</dbReference>
<comment type="subcellular location">
    <subcellularLocation>
        <location evidence="2">Cytoplasm</location>
    </subcellularLocation>
</comment>
<sequence>MSISRHQAVGAYRPWAPPAFDGAPEAAPPEAPPPAPAEPEPVPEPATLDPALLAALNLPTAEDLERMHDEARASGHAEGLAAGREEGLRSGHEEGFAKGYAEGKALAEQQAARLGALADGFDQAISAVDAEVAEDLLALAIEIARQMVQHSLLQHPQGVVETVRAALGQLPQAHAQIRIHPDDAALVREHLGEQLAHAGQRIVEDSAITPGGCRIESAGAQIDATMETRWRRVLENMGRQQAEWQPGE</sequence>
<dbReference type="PANTHER" id="PTHR34982:SF1">
    <property type="entry name" value="FLAGELLAR ASSEMBLY PROTEIN FLIH"/>
    <property type="match status" value="1"/>
</dbReference>
<keyword evidence="8" id="KW-0653">Protein transport</keyword>
<evidence type="ECO:0000256" key="5">
    <source>
        <dbReference type="ARBA" id="ARBA00022448"/>
    </source>
</evidence>
<dbReference type="STRING" id="62928.azo2718"/>
<keyword evidence="7" id="KW-1005">Bacterial flagellum biogenesis</keyword>
<evidence type="ECO:0000256" key="6">
    <source>
        <dbReference type="ARBA" id="ARBA00022490"/>
    </source>
</evidence>
<dbReference type="SUPFAM" id="SSF160527">
    <property type="entry name" value="V-type ATPase subunit E-like"/>
    <property type="match status" value="1"/>
</dbReference>
<keyword evidence="12" id="KW-0969">Cilium</keyword>
<reference evidence="12 13" key="1">
    <citation type="journal article" date="2006" name="Nat. Biotechnol.">
        <title>Complete genome of the mutualistic, N2-fixing grass endophyte Azoarcus sp. strain BH72.</title>
        <authorList>
            <person name="Krause A."/>
            <person name="Ramakumar A."/>
            <person name="Bartels D."/>
            <person name="Battistoni F."/>
            <person name="Bekel T."/>
            <person name="Boch J."/>
            <person name="Boehm M."/>
            <person name="Friedrich F."/>
            <person name="Hurek T."/>
            <person name="Krause L."/>
            <person name="Linke B."/>
            <person name="McHardy A.C."/>
            <person name="Sarkar A."/>
            <person name="Schneiker S."/>
            <person name="Syed A.A."/>
            <person name="Thauer R."/>
            <person name="Vorhoelter F.-J."/>
            <person name="Weidner S."/>
            <person name="Puehler A."/>
            <person name="Reinhold-Hurek B."/>
            <person name="Kaiser O."/>
            <person name="Goesmann A."/>
        </authorList>
    </citation>
    <scope>NUCLEOTIDE SEQUENCE [LARGE SCALE GENOMIC DNA]</scope>
    <source>
        <strain evidence="12 13">BH72</strain>
    </source>
</reference>
<evidence type="ECO:0000259" key="11">
    <source>
        <dbReference type="Pfam" id="PF02108"/>
    </source>
</evidence>
<dbReference type="KEGG" id="azo:azo2718"/>
<evidence type="ECO:0000313" key="13">
    <source>
        <dbReference type="Proteomes" id="UP000002588"/>
    </source>
</evidence>
<feature type="region of interest" description="Disordered" evidence="10">
    <location>
        <begin position="1"/>
        <end position="46"/>
    </location>
</feature>
<dbReference type="eggNOG" id="COG1317">
    <property type="taxonomic scope" value="Bacteria"/>
</dbReference>
<dbReference type="RefSeq" id="WP_011766444.1">
    <property type="nucleotide sequence ID" value="NC_008702.1"/>
</dbReference>
<evidence type="ECO:0000256" key="1">
    <source>
        <dbReference type="ARBA" id="ARBA00003041"/>
    </source>
</evidence>
<protein>
    <recommendedName>
        <fullName evidence="4">Flagellar assembly protein FliH</fullName>
    </recommendedName>
</protein>
<comment type="function">
    <text evidence="1">Needed for flagellar regrowth and assembly.</text>
</comment>
<keyword evidence="6" id="KW-0963">Cytoplasm</keyword>
<evidence type="ECO:0000256" key="9">
    <source>
        <dbReference type="ARBA" id="ARBA00023225"/>
    </source>
</evidence>
<dbReference type="Proteomes" id="UP000002588">
    <property type="component" value="Chromosome"/>
</dbReference>
<dbReference type="GO" id="GO:0005829">
    <property type="term" value="C:cytosol"/>
    <property type="evidence" value="ECO:0007669"/>
    <property type="project" value="TreeGrafter"/>
</dbReference>
<evidence type="ECO:0000256" key="8">
    <source>
        <dbReference type="ARBA" id="ARBA00022927"/>
    </source>
</evidence>
<evidence type="ECO:0000256" key="10">
    <source>
        <dbReference type="SAM" id="MobiDB-lite"/>
    </source>
</evidence>
<feature type="compositionally biased region" description="Pro residues" evidence="10">
    <location>
        <begin position="26"/>
        <end position="44"/>
    </location>
</feature>
<keyword evidence="12" id="KW-0282">Flagellum</keyword>
<keyword evidence="12" id="KW-0966">Cell projection</keyword>
<proteinExistence type="inferred from homology"/>
<accession>A1K929</accession>
<dbReference type="InterPro" id="IPR000563">
    <property type="entry name" value="Flag_FliH"/>
</dbReference>
<dbReference type="HOGENOM" id="CLU_062625_4_1_4"/>
<evidence type="ECO:0000256" key="4">
    <source>
        <dbReference type="ARBA" id="ARBA00016507"/>
    </source>
</evidence>
<evidence type="ECO:0000256" key="2">
    <source>
        <dbReference type="ARBA" id="ARBA00004496"/>
    </source>
</evidence>
<dbReference type="GO" id="GO:0071973">
    <property type="term" value="P:bacterial-type flagellum-dependent cell motility"/>
    <property type="evidence" value="ECO:0007669"/>
    <property type="project" value="InterPro"/>
</dbReference>
<dbReference type="EMBL" id="AM406670">
    <property type="protein sequence ID" value="CAL95334.1"/>
    <property type="molecule type" value="Genomic_DNA"/>
</dbReference>
<organism evidence="12 13">
    <name type="scientific">Azoarcus sp. (strain BH72)</name>
    <dbReference type="NCBI Taxonomy" id="418699"/>
    <lineage>
        <taxon>Bacteria</taxon>
        <taxon>Pseudomonadati</taxon>
        <taxon>Pseudomonadota</taxon>
        <taxon>Betaproteobacteria</taxon>
        <taxon>Rhodocyclales</taxon>
        <taxon>Zoogloeaceae</taxon>
        <taxon>Azoarcus</taxon>
    </lineage>
</organism>
<name>A1K929_AZOSB</name>
<dbReference type="GO" id="GO:0044781">
    <property type="term" value="P:bacterial-type flagellum organization"/>
    <property type="evidence" value="ECO:0007669"/>
    <property type="project" value="UniProtKB-KW"/>
</dbReference>
<feature type="domain" description="Flagellar assembly protein FliH/Type III secretion system HrpE" evidence="11">
    <location>
        <begin position="109"/>
        <end position="233"/>
    </location>
</feature>
<dbReference type="GO" id="GO:0015031">
    <property type="term" value="P:protein transport"/>
    <property type="evidence" value="ECO:0007669"/>
    <property type="project" value="UniProtKB-KW"/>
</dbReference>
<dbReference type="Pfam" id="PF02108">
    <property type="entry name" value="FliH"/>
    <property type="match status" value="1"/>
</dbReference>
<evidence type="ECO:0000256" key="7">
    <source>
        <dbReference type="ARBA" id="ARBA00022795"/>
    </source>
</evidence>
<dbReference type="InterPro" id="IPR051472">
    <property type="entry name" value="T3SS_Stator/FliH"/>
</dbReference>
<dbReference type="InterPro" id="IPR018035">
    <property type="entry name" value="Flagellar_FliH/T3SS_HrpE"/>
</dbReference>
<comment type="similarity">
    <text evidence="3">Belongs to the FliH family.</text>
</comment>
<feature type="region of interest" description="Disordered" evidence="10">
    <location>
        <begin position="70"/>
        <end position="90"/>
    </location>
</feature>
<keyword evidence="9" id="KW-1006">Bacterial flagellum protein export</keyword>
<keyword evidence="13" id="KW-1185">Reference proteome</keyword>
<dbReference type="GO" id="GO:0003774">
    <property type="term" value="F:cytoskeletal motor activity"/>
    <property type="evidence" value="ECO:0007669"/>
    <property type="project" value="InterPro"/>
</dbReference>
<gene>
    <name evidence="12" type="primary">fliH</name>
    <name evidence="12" type="ordered locus">azo2718</name>
</gene>
<keyword evidence="5" id="KW-0813">Transport</keyword>
<evidence type="ECO:0000256" key="3">
    <source>
        <dbReference type="ARBA" id="ARBA00006602"/>
    </source>
</evidence>
<dbReference type="GO" id="GO:0009288">
    <property type="term" value="C:bacterial-type flagellum"/>
    <property type="evidence" value="ECO:0007669"/>
    <property type="project" value="InterPro"/>
</dbReference>
<dbReference type="AlphaFoldDB" id="A1K929"/>